<name>A0A2J8IN94_PANTR</name>
<protein>
    <submittedName>
        <fullName evidence="1">MECP2 isoform 7</fullName>
    </submittedName>
</protein>
<reference evidence="1 2" key="1">
    <citation type="submission" date="2017-12" db="EMBL/GenBank/DDBJ databases">
        <title>High-resolution comparative analysis of great ape genomes.</title>
        <authorList>
            <person name="Pollen A."/>
            <person name="Hastie A."/>
            <person name="Hormozdiari F."/>
            <person name="Dougherty M."/>
            <person name="Liu R."/>
            <person name="Chaisson M."/>
            <person name="Hoppe E."/>
            <person name="Hill C."/>
            <person name="Pang A."/>
            <person name="Hillier L."/>
            <person name="Baker C."/>
            <person name="Armstrong J."/>
            <person name="Shendure J."/>
            <person name="Paten B."/>
            <person name="Wilson R."/>
            <person name="Chao H."/>
            <person name="Schneider V."/>
            <person name="Ventura M."/>
            <person name="Kronenberg Z."/>
            <person name="Murali S."/>
            <person name="Gordon D."/>
            <person name="Cantsilieris S."/>
            <person name="Munson K."/>
            <person name="Nelson B."/>
            <person name="Raja A."/>
            <person name="Underwood J."/>
            <person name="Diekhans M."/>
            <person name="Fiddes I."/>
            <person name="Haussler D."/>
            <person name="Eichler E."/>
        </authorList>
    </citation>
    <scope>NUCLEOTIDE SEQUENCE [LARGE SCALE GENOMIC DNA]</scope>
    <source>
        <strain evidence="1">Yerkes chimp pedigree #C0471</strain>
    </source>
</reference>
<gene>
    <name evidence="1" type="ORF">CK820_G0054728</name>
</gene>
<evidence type="ECO:0000313" key="1">
    <source>
        <dbReference type="EMBL" id="PNI11998.1"/>
    </source>
</evidence>
<dbReference type="EMBL" id="NBAG03000681">
    <property type="protein sequence ID" value="PNI11998.1"/>
    <property type="molecule type" value="Genomic_DNA"/>
</dbReference>
<sequence length="37" mass="3943">MVAGMLGLSCKMGFRSVLKPVVPGPRREKQLPGEVSS</sequence>
<evidence type="ECO:0000313" key="2">
    <source>
        <dbReference type="Proteomes" id="UP000236370"/>
    </source>
</evidence>
<dbReference type="AlphaFoldDB" id="A0A2J8IN94"/>
<accession>A0A2J8IN94</accession>
<comment type="caution">
    <text evidence="1">The sequence shown here is derived from an EMBL/GenBank/DDBJ whole genome shotgun (WGS) entry which is preliminary data.</text>
</comment>
<dbReference type="Proteomes" id="UP000236370">
    <property type="component" value="Unassembled WGS sequence"/>
</dbReference>
<organism evidence="1 2">
    <name type="scientific">Pan troglodytes</name>
    <name type="common">Chimpanzee</name>
    <dbReference type="NCBI Taxonomy" id="9598"/>
    <lineage>
        <taxon>Eukaryota</taxon>
        <taxon>Metazoa</taxon>
        <taxon>Chordata</taxon>
        <taxon>Craniata</taxon>
        <taxon>Vertebrata</taxon>
        <taxon>Euteleostomi</taxon>
        <taxon>Mammalia</taxon>
        <taxon>Eutheria</taxon>
        <taxon>Euarchontoglires</taxon>
        <taxon>Primates</taxon>
        <taxon>Haplorrhini</taxon>
        <taxon>Catarrhini</taxon>
        <taxon>Hominidae</taxon>
        <taxon>Pan</taxon>
    </lineage>
</organism>
<proteinExistence type="predicted"/>